<keyword evidence="4" id="KW-1185">Reference proteome</keyword>
<organism evidence="3 4">
    <name type="scientific">Durusdinium trenchii</name>
    <dbReference type="NCBI Taxonomy" id="1381693"/>
    <lineage>
        <taxon>Eukaryota</taxon>
        <taxon>Sar</taxon>
        <taxon>Alveolata</taxon>
        <taxon>Dinophyceae</taxon>
        <taxon>Suessiales</taxon>
        <taxon>Symbiodiniaceae</taxon>
        <taxon>Durusdinium</taxon>
    </lineage>
</organism>
<dbReference type="Proteomes" id="UP001642484">
    <property type="component" value="Unassembled WGS sequence"/>
</dbReference>
<name>A0ABP0JFV0_9DINO</name>
<comment type="caution">
    <text evidence="3">The sequence shown here is derived from an EMBL/GenBank/DDBJ whole genome shotgun (WGS) entry which is preliminary data.</text>
</comment>
<protein>
    <submittedName>
        <fullName evidence="3">Uncharacterized protein</fullName>
    </submittedName>
</protein>
<evidence type="ECO:0000256" key="1">
    <source>
        <dbReference type="SAM" id="Coils"/>
    </source>
</evidence>
<reference evidence="3 4" key="1">
    <citation type="submission" date="2024-02" db="EMBL/GenBank/DDBJ databases">
        <authorList>
            <person name="Chen Y."/>
            <person name="Shah S."/>
            <person name="Dougan E. K."/>
            <person name="Thang M."/>
            <person name="Chan C."/>
        </authorList>
    </citation>
    <scope>NUCLEOTIDE SEQUENCE [LARGE SCALE GENOMIC DNA]</scope>
</reference>
<sequence length="529" mass="60300">MSLPLQPCGSFNILTFPMKELNGGETNLVHAVDLIQNFQGDINFSDLSTSYKLACERKDLQYLPAPFGLKVEVPKETTIQIVIIKNSEGETTILKHLAFPGKIKATFFKQLIYGEGFQSMWMQPSPKGGRKILQYCLENLGGRIFKCFELTSQASRKGPKPDSSFEEKDDDDIDAGFDHILKMGPRSSCEMAQLRWQTKELRNKSSPIFGWPVALVSQALRNLAADGALARKEHHWPLPLTPKYFRAEVLKALEAIWDFDQASLVMLGEPGGRKSPLGRSVLFAQCRHNLERAVADNTYEDSIPLPPDYVLEINFTDFYDVVKKAFIDQATRTHMDAILKRAAFLVNSKTHLYYRRAGINEDKVPRVALSSDGFLTADGKKVYGEYKAGQKEMPEDFMEEVRKEQEWVSIIMNKRFEERRMSKQEARDRKHLRQALFGDKPKEESALETLQAHEEERVAIKREKEEVAMNHVFKKARVWSRELASSSIVIDLDPDSEEETRAPKHDANPECANEDEDPFNHGFATYQEG</sequence>
<keyword evidence="1" id="KW-0175">Coiled coil</keyword>
<dbReference type="EMBL" id="CAXAMN010005313">
    <property type="protein sequence ID" value="CAK9013219.1"/>
    <property type="molecule type" value="Genomic_DNA"/>
</dbReference>
<evidence type="ECO:0000313" key="4">
    <source>
        <dbReference type="Proteomes" id="UP001642484"/>
    </source>
</evidence>
<feature type="coiled-coil region" evidence="1">
    <location>
        <begin position="443"/>
        <end position="470"/>
    </location>
</feature>
<feature type="compositionally biased region" description="Basic and acidic residues" evidence="2">
    <location>
        <begin position="499"/>
        <end position="508"/>
    </location>
</feature>
<feature type="region of interest" description="Disordered" evidence="2">
    <location>
        <begin position="490"/>
        <end position="529"/>
    </location>
</feature>
<evidence type="ECO:0000256" key="2">
    <source>
        <dbReference type="SAM" id="MobiDB-lite"/>
    </source>
</evidence>
<proteinExistence type="predicted"/>
<gene>
    <name evidence="3" type="ORF">CCMP2556_LOCUS11177</name>
</gene>
<accession>A0ABP0JFV0</accession>
<evidence type="ECO:0000313" key="3">
    <source>
        <dbReference type="EMBL" id="CAK9013219.1"/>
    </source>
</evidence>